<sequence length="280" mass="30759">MTRIGLVTTVHGRHRHLRAQLAHLRRQAQPPDAHVVVAMGDPEVEQVVVEGAPSATTLHLPLADRELPLAAARNLGAATVLERGADVVVLLDVDCLPAPQLLARYAEVARPTRRAHLWSGVVHYLDPLAEGRTAYDDSDLARSRPHPARPAPAPGQVVHGADLRLFWSLSFAIDRGSWQQVGGFDEAYTGYGGEDTDLAWRVRALGGGMTWVGGAVAYHQHHPTSRPPVQHAASIVRNANLFHERWGEFPMLGWLLEMQRLGAVRLDAGRNRWVLAETPR</sequence>
<protein>
    <submittedName>
        <fullName evidence="7">GT2 family glycosyltransferase</fullName>
    </submittedName>
</protein>
<evidence type="ECO:0000256" key="2">
    <source>
        <dbReference type="ARBA" id="ARBA00006739"/>
    </source>
</evidence>
<gene>
    <name evidence="7" type="ORF">FB554_1617</name>
</gene>
<organism evidence="7 8">
    <name type="scientific">Barrientosiimonas humi</name>
    <dbReference type="NCBI Taxonomy" id="999931"/>
    <lineage>
        <taxon>Bacteria</taxon>
        <taxon>Bacillati</taxon>
        <taxon>Actinomycetota</taxon>
        <taxon>Actinomycetes</taxon>
        <taxon>Micrococcales</taxon>
        <taxon>Dermacoccaceae</taxon>
        <taxon>Barrientosiimonas</taxon>
    </lineage>
</organism>
<reference evidence="7 8" key="1">
    <citation type="submission" date="2019-06" db="EMBL/GenBank/DDBJ databases">
        <title>Sequencing the genomes of 1000 actinobacteria strains.</title>
        <authorList>
            <person name="Klenk H.-P."/>
        </authorList>
    </citation>
    <scope>NUCLEOTIDE SEQUENCE [LARGE SCALE GENOMIC DNA]</scope>
    <source>
        <strain evidence="7 8">DSM 24617</strain>
    </source>
</reference>
<evidence type="ECO:0000256" key="1">
    <source>
        <dbReference type="ARBA" id="ARBA00004776"/>
    </source>
</evidence>
<dbReference type="RefSeq" id="WP_236022340.1">
    <property type="nucleotide sequence ID" value="NZ_CAJTBP010000001.1"/>
</dbReference>
<dbReference type="AlphaFoldDB" id="A0A542XCA5"/>
<dbReference type="EMBL" id="VFOK01000001">
    <property type="protein sequence ID" value="TQL33471.1"/>
    <property type="molecule type" value="Genomic_DNA"/>
</dbReference>
<dbReference type="SUPFAM" id="SSF53448">
    <property type="entry name" value="Nucleotide-diphospho-sugar transferases"/>
    <property type="match status" value="1"/>
</dbReference>
<evidence type="ECO:0000313" key="8">
    <source>
        <dbReference type="Proteomes" id="UP000318336"/>
    </source>
</evidence>
<comment type="similarity">
    <text evidence="2">Belongs to the glycosyltransferase 2 family.</text>
</comment>
<accession>A0A542XCA5</accession>
<keyword evidence="3" id="KW-0328">Glycosyltransferase</keyword>
<proteinExistence type="inferred from homology"/>
<keyword evidence="8" id="KW-1185">Reference proteome</keyword>
<keyword evidence="4 7" id="KW-0808">Transferase</keyword>
<dbReference type="InterPro" id="IPR029044">
    <property type="entry name" value="Nucleotide-diphossugar_trans"/>
</dbReference>
<dbReference type="Proteomes" id="UP000318336">
    <property type="component" value="Unassembled WGS sequence"/>
</dbReference>
<comment type="pathway">
    <text evidence="1">Cell wall biogenesis; cell wall polysaccharide biosynthesis.</text>
</comment>
<feature type="region of interest" description="Disordered" evidence="5">
    <location>
        <begin position="136"/>
        <end position="155"/>
    </location>
</feature>
<evidence type="ECO:0000313" key="7">
    <source>
        <dbReference type="EMBL" id="TQL33471.1"/>
    </source>
</evidence>
<dbReference type="Gene3D" id="3.90.550.10">
    <property type="entry name" value="Spore Coat Polysaccharide Biosynthesis Protein SpsA, Chain A"/>
    <property type="match status" value="1"/>
</dbReference>
<evidence type="ECO:0000259" key="6">
    <source>
        <dbReference type="Pfam" id="PF02709"/>
    </source>
</evidence>
<dbReference type="GO" id="GO:0016757">
    <property type="term" value="F:glycosyltransferase activity"/>
    <property type="evidence" value="ECO:0007669"/>
    <property type="project" value="UniProtKB-KW"/>
</dbReference>
<dbReference type="InterPro" id="IPR027791">
    <property type="entry name" value="Galactosyl_T_C"/>
</dbReference>
<dbReference type="PANTHER" id="PTHR43179">
    <property type="entry name" value="RHAMNOSYLTRANSFERASE WBBL"/>
    <property type="match status" value="1"/>
</dbReference>
<name>A0A542XCA5_9MICO</name>
<dbReference type="PANTHER" id="PTHR43179:SF12">
    <property type="entry name" value="GALACTOFURANOSYLTRANSFERASE GLFT2"/>
    <property type="match status" value="1"/>
</dbReference>
<dbReference type="Pfam" id="PF02709">
    <property type="entry name" value="Glyco_transf_7C"/>
    <property type="match status" value="1"/>
</dbReference>
<evidence type="ECO:0000256" key="5">
    <source>
        <dbReference type="SAM" id="MobiDB-lite"/>
    </source>
</evidence>
<feature type="domain" description="Galactosyltransferase C-terminal" evidence="6">
    <location>
        <begin position="170"/>
        <end position="215"/>
    </location>
</feature>
<evidence type="ECO:0000256" key="4">
    <source>
        <dbReference type="ARBA" id="ARBA00022679"/>
    </source>
</evidence>
<evidence type="ECO:0000256" key="3">
    <source>
        <dbReference type="ARBA" id="ARBA00022676"/>
    </source>
</evidence>
<comment type="caution">
    <text evidence="7">The sequence shown here is derived from an EMBL/GenBank/DDBJ whole genome shotgun (WGS) entry which is preliminary data.</text>
</comment>